<dbReference type="SFLD" id="SFLDS00005">
    <property type="entry name" value="Isoprenoid_Synthase_Type_I"/>
    <property type="match status" value="1"/>
</dbReference>
<evidence type="ECO:0000256" key="6">
    <source>
        <dbReference type="RuleBase" id="RU004466"/>
    </source>
</evidence>
<dbReference type="AlphaFoldDB" id="A0A2S8A7N5"/>
<evidence type="ECO:0000256" key="4">
    <source>
        <dbReference type="ARBA" id="ARBA00022723"/>
    </source>
</evidence>
<dbReference type="GO" id="GO:0008299">
    <property type="term" value="P:isoprenoid biosynthetic process"/>
    <property type="evidence" value="ECO:0007669"/>
    <property type="project" value="InterPro"/>
</dbReference>
<evidence type="ECO:0000256" key="1">
    <source>
        <dbReference type="ARBA" id="ARBA00001946"/>
    </source>
</evidence>
<dbReference type="SFLD" id="SFLDG01017">
    <property type="entry name" value="Polyprenyl_Transferase_Like"/>
    <property type="match status" value="1"/>
</dbReference>
<name>A0A2S8A7N5_9FLAO</name>
<dbReference type="PROSITE" id="PS00444">
    <property type="entry name" value="POLYPRENYL_SYNTHASE_2"/>
    <property type="match status" value="1"/>
</dbReference>
<dbReference type="Pfam" id="PF00348">
    <property type="entry name" value="polyprenyl_synt"/>
    <property type="match status" value="1"/>
</dbReference>
<organism evidence="7 8">
    <name type="scientific">Apibacter adventoris</name>
    <dbReference type="NCBI Taxonomy" id="1679466"/>
    <lineage>
        <taxon>Bacteria</taxon>
        <taxon>Pseudomonadati</taxon>
        <taxon>Bacteroidota</taxon>
        <taxon>Flavobacteriia</taxon>
        <taxon>Flavobacteriales</taxon>
        <taxon>Weeksellaceae</taxon>
        <taxon>Apibacter</taxon>
    </lineage>
</organism>
<dbReference type="Gene3D" id="1.10.600.10">
    <property type="entry name" value="Farnesyl Diphosphate Synthase"/>
    <property type="match status" value="1"/>
</dbReference>
<dbReference type="PANTHER" id="PTHR12001">
    <property type="entry name" value="GERANYLGERANYL PYROPHOSPHATE SYNTHASE"/>
    <property type="match status" value="1"/>
</dbReference>
<evidence type="ECO:0000256" key="3">
    <source>
        <dbReference type="ARBA" id="ARBA00022679"/>
    </source>
</evidence>
<comment type="caution">
    <text evidence="7">The sequence shown here is derived from an EMBL/GenBank/DDBJ whole genome shotgun (WGS) entry which is preliminary data.</text>
</comment>
<accession>A0A2S8A7N5</accession>
<reference evidence="7 8" key="1">
    <citation type="submission" date="2018-02" db="EMBL/GenBank/DDBJ databases">
        <title>Genome sequences of Apibacter spp., gut symbionts of Asian honey bees.</title>
        <authorList>
            <person name="Kwong W.K."/>
            <person name="Steele M.I."/>
            <person name="Moran N.A."/>
        </authorList>
    </citation>
    <scope>NUCLEOTIDE SEQUENCE [LARGE SCALE GENOMIC DNA]</scope>
    <source>
        <strain evidence="8">wkB301</strain>
    </source>
</reference>
<dbReference type="EMBL" id="PSZM01000046">
    <property type="protein sequence ID" value="PQL90506.1"/>
    <property type="molecule type" value="Genomic_DNA"/>
</dbReference>
<comment type="cofactor">
    <cofactor evidence="1">
        <name>Mg(2+)</name>
        <dbReference type="ChEBI" id="CHEBI:18420"/>
    </cofactor>
</comment>
<comment type="similarity">
    <text evidence="2 6">Belongs to the FPP/GGPP synthase family.</text>
</comment>
<keyword evidence="5" id="KW-0460">Magnesium</keyword>
<evidence type="ECO:0000313" key="7">
    <source>
        <dbReference type="EMBL" id="PQL90506.1"/>
    </source>
</evidence>
<dbReference type="InterPro" id="IPR008949">
    <property type="entry name" value="Isoprenoid_synthase_dom_sf"/>
</dbReference>
<proteinExistence type="inferred from homology"/>
<keyword evidence="8" id="KW-1185">Reference proteome</keyword>
<evidence type="ECO:0000313" key="8">
    <source>
        <dbReference type="Proteomes" id="UP000238042"/>
    </source>
</evidence>
<dbReference type="RefSeq" id="WP_105247666.1">
    <property type="nucleotide sequence ID" value="NZ_PSZM01000046.1"/>
</dbReference>
<dbReference type="SUPFAM" id="SSF48576">
    <property type="entry name" value="Terpenoid synthases"/>
    <property type="match status" value="1"/>
</dbReference>
<evidence type="ECO:0000256" key="2">
    <source>
        <dbReference type="ARBA" id="ARBA00006706"/>
    </source>
</evidence>
<dbReference type="GO" id="GO:0004659">
    <property type="term" value="F:prenyltransferase activity"/>
    <property type="evidence" value="ECO:0007669"/>
    <property type="project" value="InterPro"/>
</dbReference>
<dbReference type="OrthoDB" id="9805316at2"/>
<evidence type="ECO:0000256" key="5">
    <source>
        <dbReference type="ARBA" id="ARBA00022842"/>
    </source>
</evidence>
<dbReference type="CDD" id="cd00685">
    <property type="entry name" value="Trans_IPPS_HT"/>
    <property type="match status" value="1"/>
</dbReference>
<dbReference type="InterPro" id="IPR000092">
    <property type="entry name" value="Polyprenyl_synt"/>
</dbReference>
<keyword evidence="3 6" id="KW-0808">Transferase</keyword>
<protein>
    <submittedName>
        <fullName evidence="7">Polyprenyl synthetase</fullName>
    </submittedName>
</protein>
<dbReference type="GO" id="GO:0046872">
    <property type="term" value="F:metal ion binding"/>
    <property type="evidence" value="ECO:0007669"/>
    <property type="project" value="UniProtKB-KW"/>
</dbReference>
<gene>
    <name evidence="7" type="ORF">C4S77_11505</name>
</gene>
<dbReference type="Proteomes" id="UP000238042">
    <property type="component" value="Unassembled WGS sequence"/>
</dbReference>
<dbReference type="PANTHER" id="PTHR12001:SF85">
    <property type="entry name" value="SHORT CHAIN ISOPRENYL DIPHOSPHATE SYNTHASE"/>
    <property type="match status" value="1"/>
</dbReference>
<keyword evidence="4" id="KW-0479">Metal-binding</keyword>
<dbReference type="InterPro" id="IPR033749">
    <property type="entry name" value="Polyprenyl_synt_CS"/>
</dbReference>
<sequence>MSFLEKYQNIISQSINNFIPDGEPSELYEPMKYILHLGGKRLRPVILLMAYNLFREDIEKAIKPALGIEFFHNFSLIHDDIMDQAPLRRNKKTVHVKYNENTAILSGDALFVKSFQMLEDLEPSLFKPCFELFSKTALEVCEGQQYDMNFETRKEISFEEYIHMITGKTAVLCACAIKMGAIIAKTDKENSDNLYEFGKYLGIAFQLMDDYLDVFGNERMVGKKHAGDIYENKKTILFFLALKRGDEKQIEKLNYWFSIKDDSDTKVNEVINIFKELEVDKMCLELVDSYTNLAKEYLNKVKVSSEKKQSFFELIDYLLLRES</sequence>